<dbReference type="AlphaFoldDB" id="C8X995"/>
<proteinExistence type="predicted"/>
<gene>
    <name evidence="4" type="ordered locus">Namu_0749</name>
</gene>
<feature type="signal peptide" evidence="1">
    <location>
        <begin position="1"/>
        <end position="25"/>
    </location>
</feature>
<dbReference type="GO" id="GO:0004177">
    <property type="term" value="F:aminopeptidase activity"/>
    <property type="evidence" value="ECO:0007669"/>
    <property type="project" value="UniProtKB-KW"/>
</dbReference>
<dbReference type="Gene3D" id="3.50.30.30">
    <property type="match status" value="1"/>
</dbReference>
<organism evidence="4 5">
    <name type="scientific">Nakamurella multipartita (strain ATCC 700099 / DSM 44233 / CIP 104796 / JCM 9543 / NBRC 105858 / Y-104)</name>
    <name type="common">Microsphaera multipartita</name>
    <dbReference type="NCBI Taxonomy" id="479431"/>
    <lineage>
        <taxon>Bacteria</taxon>
        <taxon>Bacillati</taxon>
        <taxon>Actinomycetota</taxon>
        <taxon>Actinomycetes</taxon>
        <taxon>Nakamurellales</taxon>
        <taxon>Nakamurellaceae</taxon>
        <taxon>Nakamurella</taxon>
    </lineage>
</organism>
<dbReference type="eggNOG" id="COG2234">
    <property type="taxonomic scope" value="Bacteria"/>
</dbReference>
<dbReference type="GO" id="GO:0008235">
    <property type="term" value="F:metalloexopeptidase activity"/>
    <property type="evidence" value="ECO:0007669"/>
    <property type="project" value="InterPro"/>
</dbReference>
<sequence length="512" mass="53300" precursor="true">MRRNALWLTCAVAAAMVLPATPAAAIDQVNTQKLRQAVTVSGILGHERVFQRIANQNDGTRASGTSGYKASVDYVRRTLAQAGYDVRLQKFDFNFFQELAPAQLSELSPTPTDYQTETFEYSGNGDVSGALVATTDIQVPPGAEPSSSTSGCEPGDFPAAGSEPAVALIQRGTCTFEQKAANAAAAGYDAAIIFNEGQPGRTDLPGGTLGNPQSIPVVGLSYADGAALYEQLAAGAVTVRVATSTASEVRPTWNVIADSRGGDPNKVVVVGAHLDSVLEGPGINDNGSGSATILETAVQINKLGLKPQQKLRFAFWGAEEAGLLGSTHYVDSLSDQQLSTIMANLNFDMLGSPNYVRFVYDGDGSSGTAGPQPGSGQIEQIFTNYFAGQGLASAPTDFDGRSDYGPFIEAGIPAGGLFSGAEGIKTAQEAAIYGGTAGEPYDACYHQACDSIQAPNNNLSDQALAELGDAAAHAIWTLGKTSTGFYADGSRMAASQAVSLDQFDYRGGQLVR</sequence>
<dbReference type="SUPFAM" id="SSF53187">
    <property type="entry name" value="Zn-dependent exopeptidases"/>
    <property type="match status" value="1"/>
</dbReference>
<keyword evidence="4" id="KW-0378">Hydrolase</keyword>
<keyword evidence="4" id="KW-0645">Protease</keyword>
<dbReference type="InParanoid" id="C8X995"/>
<reference evidence="5" key="1">
    <citation type="submission" date="2009-09" db="EMBL/GenBank/DDBJ databases">
        <title>The complete genome of Nakamurella multipartita DSM 44233.</title>
        <authorList>
            <consortium name="US DOE Joint Genome Institute (JGI-PGF)"/>
            <person name="Lucas S."/>
            <person name="Copeland A."/>
            <person name="Lapidus A."/>
            <person name="Glavina del Rio T."/>
            <person name="Dalin E."/>
            <person name="Tice H."/>
            <person name="Bruce D."/>
            <person name="Goodwin L."/>
            <person name="Pitluck S."/>
            <person name="Kyrpides N."/>
            <person name="Mavromatis K."/>
            <person name="Ivanova N."/>
            <person name="Ovchinnikova G."/>
            <person name="Sims D."/>
            <person name="Meincke L."/>
            <person name="Brettin T."/>
            <person name="Detter J.C."/>
            <person name="Han C."/>
            <person name="Larimer F."/>
            <person name="Land M."/>
            <person name="Hauser L."/>
            <person name="Markowitz V."/>
            <person name="Cheng J.-F."/>
            <person name="Hugenholtz P."/>
            <person name="Woyke T."/>
            <person name="Wu D."/>
            <person name="Klenk H.-P."/>
            <person name="Eisen J.A."/>
        </authorList>
    </citation>
    <scope>NUCLEOTIDE SEQUENCE [LARGE SCALE GENOMIC DNA]</scope>
    <source>
        <strain evidence="5">ATCC 700099 / DSM 44233 / CIP 104796 / JCM 9543 / NBRC 105858 / Y-104</strain>
    </source>
</reference>
<dbReference type="Pfam" id="PF02225">
    <property type="entry name" value="PA"/>
    <property type="match status" value="1"/>
</dbReference>
<evidence type="ECO:0000313" key="4">
    <source>
        <dbReference type="EMBL" id="ACV77163.1"/>
    </source>
</evidence>
<evidence type="ECO:0000259" key="2">
    <source>
        <dbReference type="Pfam" id="PF02225"/>
    </source>
</evidence>
<dbReference type="InterPro" id="IPR046450">
    <property type="entry name" value="PA_dom_sf"/>
</dbReference>
<dbReference type="Proteomes" id="UP000002218">
    <property type="component" value="Chromosome"/>
</dbReference>
<protein>
    <submittedName>
        <fullName evidence="4">Aminopeptidase Y</fullName>
        <ecNumber evidence="4">3.4.11.15</ecNumber>
    </submittedName>
</protein>
<dbReference type="Gene3D" id="3.40.630.10">
    <property type="entry name" value="Zn peptidases"/>
    <property type="match status" value="1"/>
</dbReference>
<keyword evidence="1" id="KW-0732">Signal</keyword>
<dbReference type="EC" id="3.4.11.15" evidence="4"/>
<feature type="domain" description="PA" evidence="2">
    <location>
        <begin position="139"/>
        <end position="228"/>
    </location>
</feature>
<evidence type="ECO:0000313" key="5">
    <source>
        <dbReference type="Proteomes" id="UP000002218"/>
    </source>
</evidence>
<dbReference type="PANTHER" id="PTHR12147">
    <property type="entry name" value="METALLOPEPTIDASE M28 FAMILY MEMBER"/>
    <property type="match status" value="1"/>
</dbReference>
<name>C8X995_NAKMY</name>
<feature type="domain" description="Peptidase M28" evidence="3">
    <location>
        <begin position="254"/>
        <end position="462"/>
    </location>
</feature>
<dbReference type="InterPro" id="IPR045175">
    <property type="entry name" value="M28_fam"/>
</dbReference>
<dbReference type="Pfam" id="PF04389">
    <property type="entry name" value="Peptidase_M28"/>
    <property type="match status" value="1"/>
</dbReference>
<feature type="chain" id="PRO_5002993897" evidence="1">
    <location>
        <begin position="26"/>
        <end position="512"/>
    </location>
</feature>
<reference evidence="4 5" key="2">
    <citation type="journal article" date="2010" name="Stand. Genomic Sci.">
        <title>Complete genome sequence of Nakamurella multipartita type strain (Y-104).</title>
        <authorList>
            <person name="Tice H."/>
            <person name="Mayilraj S."/>
            <person name="Sims D."/>
            <person name="Lapidus A."/>
            <person name="Nolan M."/>
            <person name="Lucas S."/>
            <person name="Glavina Del Rio T."/>
            <person name="Copeland A."/>
            <person name="Cheng J.F."/>
            <person name="Meincke L."/>
            <person name="Bruce D."/>
            <person name="Goodwin L."/>
            <person name="Pitluck S."/>
            <person name="Ivanova N."/>
            <person name="Mavromatis K."/>
            <person name="Ovchinnikova G."/>
            <person name="Pati A."/>
            <person name="Chen A."/>
            <person name="Palaniappan K."/>
            <person name="Land M."/>
            <person name="Hauser L."/>
            <person name="Chang Y.J."/>
            <person name="Jeffries C.D."/>
            <person name="Detter J.C."/>
            <person name="Brettin T."/>
            <person name="Rohde M."/>
            <person name="Goker M."/>
            <person name="Bristow J."/>
            <person name="Eisen J.A."/>
            <person name="Markowitz V."/>
            <person name="Hugenholtz P."/>
            <person name="Kyrpides N.C."/>
            <person name="Klenk H.P."/>
            <person name="Chen F."/>
        </authorList>
    </citation>
    <scope>NUCLEOTIDE SEQUENCE [LARGE SCALE GENOMIC DNA]</scope>
    <source>
        <strain evidence="5">ATCC 700099 / DSM 44233 / CIP 104796 / JCM 9543 / NBRC 105858 / Y-104</strain>
    </source>
</reference>
<dbReference type="PANTHER" id="PTHR12147:SF26">
    <property type="entry name" value="PEPTIDASE M28 DOMAIN-CONTAINING PROTEIN"/>
    <property type="match status" value="1"/>
</dbReference>
<dbReference type="HOGENOM" id="CLU_024336_0_2_11"/>
<dbReference type="EMBL" id="CP001737">
    <property type="protein sequence ID" value="ACV77163.1"/>
    <property type="molecule type" value="Genomic_DNA"/>
</dbReference>
<dbReference type="STRING" id="479431.Namu_0749"/>
<dbReference type="GO" id="GO:0006508">
    <property type="term" value="P:proteolysis"/>
    <property type="evidence" value="ECO:0007669"/>
    <property type="project" value="InterPro"/>
</dbReference>
<keyword evidence="4" id="KW-0031">Aminopeptidase</keyword>
<dbReference type="InterPro" id="IPR003137">
    <property type="entry name" value="PA_domain"/>
</dbReference>
<accession>C8X995</accession>
<dbReference type="KEGG" id="nml:Namu_0749"/>
<keyword evidence="5" id="KW-1185">Reference proteome</keyword>
<dbReference type="InterPro" id="IPR007484">
    <property type="entry name" value="Peptidase_M28"/>
</dbReference>
<evidence type="ECO:0000256" key="1">
    <source>
        <dbReference type="SAM" id="SignalP"/>
    </source>
</evidence>
<evidence type="ECO:0000259" key="3">
    <source>
        <dbReference type="Pfam" id="PF04389"/>
    </source>
</evidence>
<dbReference type="SUPFAM" id="SSF52025">
    <property type="entry name" value="PA domain"/>
    <property type="match status" value="1"/>
</dbReference>